<protein>
    <recommendedName>
        <fullName evidence="5">Peptidoglycan hydrolase PcsB coiled-coil domain-containing protein</fullName>
    </recommendedName>
</protein>
<dbReference type="Gene3D" id="6.10.250.3150">
    <property type="match status" value="1"/>
</dbReference>
<feature type="region of interest" description="Disordered" evidence="3">
    <location>
        <begin position="225"/>
        <end position="246"/>
    </location>
</feature>
<evidence type="ECO:0000259" key="5">
    <source>
        <dbReference type="Pfam" id="PF24568"/>
    </source>
</evidence>
<feature type="signal peptide" evidence="4">
    <location>
        <begin position="1"/>
        <end position="42"/>
    </location>
</feature>
<evidence type="ECO:0000256" key="1">
    <source>
        <dbReference type="ARBA" id="ARBA00022729"/>
    </source>
</evidence>
<feature type="domain" description="Peptidoglycan hydrolase PcsB coiled-coil" evidence="5">
    <location>
        <begin position="91"/>
        <end position="164"/>
    </location>
</feature>
<evidence type="ECO:0000256" key="3">
    <source>
        <dbReference type="SAM" id="MobiDB-lite"/>
    </source>
</evidence>
<dbReference type="InterPro" id="IPR057309">
    <property type="entry name" value="PcsB_CC"/>
</dbReference>
<gene>
    <name evidence="6" type="ORF">Q3982_07605</name>
</gene>
<dbReference type="Proteomes" id="UP001168575">
    <property type="component" value="Unassembled WGS sequence"/>
</dbReference>
<keyword evidence="7" id="KW-1185">Reference proteome</keyword>
<keyword evidence="1 4" id="KW-0732">Signal</keyword>
<evidence type="ECO:0000256" key="2">
    <source>
        <dbReference type="SAM" id="Coils"/>
    </source>
</evidence>
<dbReference type="Pfam" id="PF24568">
    <property type="entry name" value="CC_PcsB"/>
    <property type="match status" value="1"/>
</dbReference>
<proteinExistence type="predicted"/>
<dbReference type="EMBL" id="JAUMVS010000201">
    <property type="protein sequence ID" value="MDO4842522.1"/>
    <property type="molecule type" value="Genomic_DNA"/>
</dbReference>
<sequence>MSFDRTTSSKTLSLAKKVSTAFIAIACTLSLCWAMPVKSASAETTQEKLDDAQAKLDEVTAQLDQIASEANALNEKLAATVVEIDAVNVEIKEQETVLEGKQEELAKRINSKYRGGDTSILDLVLNSTDFNDFANNWFLANKVMESDNALIDEVKAEREKLNNKKSELEDLQADQKTQLASVEAKQAETTELVNNLDSEVKELIEQRDAEIVAAAAQAAAKNSESYSDSYSGGSGSSYSGSDSVPTANSSKGQAIVNACFTTGSPGAGYCAMWVSRVYQNAGCGYPSGDARDMYWNYCTSSDRSELEPGMIIAVPSHSNGDAWAAIYGHVGIYIGDGKVMHNIGAITTTSLDSWISTFGTTYTVKWGWA</sequence>
<evidence type="ECO:0000313" key="7">
    <source>
        <dbReference type="Proteomes" id="UP001168575"/>
    </source>
</evidence>
<feature type="chain" id="PRO_5041427027" description="Peptidoglycan hydrolase PcsB coiled-coil domain-containing protein" evidence="4">
    <location>
        <begin position="43"/>
        <end position="369"/>
    </location>
</feature>
<feature type="compositionally biased region" description="Low complexity" evidence="3">
    <location>
        <begin position="225"/>
        <end position="243"/>
    </location>
</feature>
<evidence type="ECO:0000256" key="4">
    <source>
        <dbReference type="SAM" id="SignalP"/>
    </source>
</evidence>
<organism evidence="6 7">
    <name type="scientific">Phoenicibacter congonensis</name>
    <dbReference type="NCBI Taxonomy" id="1944646"/>
    <lineage>
        <taxon>Bacteria</taxon>
        <taxon>Bacillati</taxon>
        <taxon>Actinomycetota</taxon>
        <taxon>Coriobacteriia</taxon>
        <taxon>Eggerthellales</taxon>
        <taxon>Eggerthellaceae</taxon>
        <taxon>Phoenicibacter</taxon>
    </lineage>
</organism>
<feature type="coiled-coil region" evidence="2">
    <location>
        <begin position="42"/>
        <end position="104"/>
    </location>
</feature>
<dbReference type="SUPFAM" id="SSF54001">
    <property type="entry name" value="Cysteine proteinases"/>
    <property type="match status" value="1"/>
</dbReference>
<keyword evidence="2" id="KW-0175">Coiled coil</keyword>
<reference evidence="6" key="1">
    <citation type="submission" date="2023-07" db="EMBL/GenBank/DDBJ databases">
        <title>Between Cages and Wild: Unraveling the Impact of Captivity on Animal Microbiomes and Antimicrobial Resistance.</title>
        <authorList>
            <person name="Schmartz G.P."/>
            <person name="Rehner J."/>
            <person name="Schuff M.J."/>
            <person name="Becker S.L."/>
            <person name="Kravczyk M."/>
            <person name="Gurevich A."/>
            <person name="Francke R."/>
            <person name="Mueller R."/>
            <person name="Keller V."/>
            <person name="Keller A."/>
        </authorList>
    </citation>
    <scope>NUCLEOTIDE SEQUENCE</scope>
    <source>
        <strain evidence="6">S12M_St_49</strain>
    </source>
</reference>
<accession>A0AA43RMS4</accession>
<evidence type="ECO:0000313" key="6">
    <source>
        <dbReference type="EMBL" id="MDO4842522.1"/>
    </source>
</evidence>
<dbReference type="InterPro" id="IPR038765">
    <property type="entry name" value="Papain-like_cys_pep_sf"/>
</dbReference>
<dbReference type="Gene3D" id="3.90.1720.10">
    <property type="entry name" value="endopeptidase domain like (from Nostoc punctiforme)"/>
    <property type="match status" value="1"/>
</dbReference>
<name>A0AA43RMS4_9ACTN</name>
<dbReference type="AlphaFoldDB" id="A0AA43RMS4"/>
<feature type="coiled-coil region" evidence="2">
    <location>
        <begin position="144"/>
        <end position="206"/>
    </location>
</feature>
<comment type="caution">
    <text evidence="6">The sequence shown here is derived from an EMBL/GenBank/DDBJ whole genome shotgun (WGS) entry which is preliminary data.</text>
</comment>